<keyword evidence="2 8" id="KW-0699">rRNA-binding</keyword>
<evidence type="ECO:0000256" key="4">
    <source>
        <dbReference type="ARBA" id="ARBA00022980"/>
    </source>
</evidence>
<dbReference type="InterPro" id="IPR035980">
    <property type="entry name" value="Ribosomal_bS6_sf"/>
</dbReference>
<dbReference type="RefSeq" id="WP_150094626.1">
    <property type="nucleotide sequence ID" value="NZ_JBFUOH010000097.1"/>
</dbReference>
<dbReference type="PANTHER" id="PTHR21011:SF1">
    <property type="entry name" value="SMALL RIBOSOMAL SUBUNIT PROTEIN BS6M"/>
    <property type="match status" value="1"/>
</dbReference>
<dbReference type="InterPro" id="IPR000529">
    <property type="entry name" value="Ribosomal_bS6"/>
</dbReference>
<comment type="caution">
    <text evidence="10">The sequence shown here is derived from an EMBL/GenBank/DDBJ whole genome shotgun (WGS) entry which is preliminary data.</text>
</comment>
<dbReference type="GO" id="GO:0070181">
    <property type="term" value="F:small ribosomal subunit rRNA binding"/>
    <property type="evidence" value="ECO:0007669"/>
    <property type="project" value="TreeGrafter"/>
</dbReference>
<dbReference type="OrthoDB" id="9812702at2"/>
<dbReference type="AlphaFoldDB" id="A0A5M8FD57"/>
<dbReference type="InterPro" id="IPR014717">
    <property type="entry name" value="Transl_elong_EF1B/ribsomal_bS6"/>
</dbReference>
<dbReference type="Gene3D" id="3.30.70.60">
    <property type="match status" value="1"/>
</dbReference>
<dbReference type="InterPro" id="IPR020815">
    <property type="entry name" value="Ribosomal_bS6_CS"/>
</dbReference>
<dbReference type="GO" id="GO:0003735">
    <property type="term" value="F:structural constituent of ribosome"/>
    <property type="evidence" value="ECO:0007669"/>
    <property type="project" value="InterPro"/>
</dbReference>
<name>A0A5M8FD57_9GAMM</name>
<dbReference type="NCBIfam" id="TIGR00166">
    <property type="entry name" value="S6"/>
    <property type="match status" value="1"/>
</dbReference>
<feature type="region of interest" description="Disordered" evidence="9">
    <location>
        <begin position="95"/>
        <end position="126"/>
    </location>
</feature>
<evidence type="ECO:0000256" key="1">
    <source>
        <dbReference type="ARBA" id="ARBA00009512"/>
    </source>
</evidence>
<dbReference type="HAMAP" id="MF_00360">
    <property type="entry name" value="Ribosomal_bS6"/>
    <property type="match status" value="1"/>
</dbReference>
<comment type="similarity">
    <text evidence="1 8">Belongs to the bacterial ribosomal protein bS6 family.</text>
</comment>
<proteinExistence type="inferred from homology"/>
<organism evidence="10 11">
    <name type="scientific">Thiohalocapsa marina</name>
    <dbReference type="NCBI Taxonomy" id="424902"/>
    <lineage>
        <taxon>Bacteria</taxon>
        <taxon>Pseudomonadati</taxon>
        <taxon>Pseudomonadota</taxon>
        <taxon>Gammaproteobacteria</taxon>
        <taxon>Chromatiales</taxon>
        <taxon>Chromatiaceae</taxon>
        <taxon>Thiohalocapsa</taxon>
    </lineage>
</organism>
<evidence type="ECO:0000256" key="7">
    <source>
        <dbReference type="ARBA" id="ARBA00035294"/>
    </source>
</evidence>
<evidence type="ECO:0000256" key="8">
    <source>
        <dbReference type="HAMAP-Rule" id="MF_00360"/>
    </source>
</evidence>
<dbReference type="Pfam" id="PF01250">
    <property type="entry name" value="Ribosomal_S6"/>
    <property type="match status" value="1"/>
</dbReference>
<evidence type="ECO:0000313" key="10">
    <source>
        <dbReference type="EMBL" id="KAA6182823.1"/>
    </source>
</evidence>
<sequence>MRHYEVVFLVHPSQSEQVPAMIERYRGNLEGRGGKVHRLEDWGRRQLAYPINKVHKAHYVLMNIECDQEALDELESAFRFNDAVLRNLIIKRDQPVTEPSPLMKGEDEGEERRPRRDDGGREEDEE</sequence>
<evidence type="ECO:0000256" key="6">
    <source>
        <dbReference type="ARBA" id="ARBA00035104"/>
    </source>
</evidence>
<feature type="compositionally biased region" description="Basic and acidic residues" evidence="9">
    <location>
        <begin position="104"/>
        <end position="119"/>
    </location>
</feature>
<evidence type="ECO:0000256" key="3">
    <source>
        <dbReference type="ARBA" id="ARBA00022884"/>
    </source>
</evidence>
<keyword evidence="5 8" id="KW-0687">Ribonucleoprotein</keyword>
<dbReference type="PANTHER" id="PTHR21011">
    <property type="entry name" value="MITOCHONDRIAL 28S RIBOSOMAL PROTEIN S6"/>
    <property type="match status" value="1"/>
</dbReference>
<accession>A0A5M8FD57</accession>
<dbReference type="GO" id="GO:0006412">
    <property type="term" value="P:translation"/>
    <property type="evidence" value="ECO:0007669"/>
    <property type="project" value="UniProtKB-UniRule"/>
</dbReference>
<evidence type="ECO:0000256" key="5">
    <source>
        <dbReference type="ARBA" id="ARBA00023274"/>
    </source>
</evidence>
<dbReference type="InterPro" id="IPR020814">
    <property type="entry name" value="Ribosomal_S6_plastid/chlpt"/>
</dbReference>
<evidence type="ECO:0000256" key="9">
    <source>
        <dbReference type="SAM" id="MobiDB-lite"/>
    </source>
</evidence>
<dbReference type="FunFam" id="3.30.70.60:FF:000003">
    <property type="entry name" value="30S ribosomal protein S6"/>
    <property type="match status" value="1"/>
</dbReference>
<evidence type="ECO:0000256" key="2">
    <source>
        <dbReference type="ARBA" id="ARBA00022730"/>
    </source>
</evidence>
<protein>
    <recommendedName>
        <fullName evidence="7 8">Small ribosomal subunit protein bS6</fullName>
    </recommendedName>
</protein>
<dbReference type="GO" id="GO:0022627">
    <property type="term" value="C:cytosolic small ribosomal subunit"/>
    <property type="evidence" value="ECO:0007669"/>
    <property type="project" value="TreeGrafter"/>
</dbReference>
<dbReference type="SUPFAM" id="SSF54995">
    <property type="entry name" value="Ribosomal protein S6"/>
    <property type="match status" value="1"/>
</dbReference>
<keyword evidence="3 8" id="KW-0694">RNA-binding</keyword>
<reference evidence="10 11" key="1">
    <citation type="submission" date="2019-09" db="EMBL/GenBank/DDBJ databases">
        <title>Whole-genome sequence of the purple sulfur bacterium Thiohalocapsa marina DSM 19078.</title>
        <authorList>
            <person name="Kyndt J.A."/>
            <person name="Meyer T.E."/>
        </authorList>
    </citation>
    <scope>NUCLEOTIDE SEQUENCE [LARGE SCALE GENOMIC DNA]</scope>
    <source>
        <strain evidence="10 11">DSM 19078</strain>
    </source>
</reference>
<comment type="function">
    <text evidence="6 8">Binds together with bS18 to 16S ribosomal RNA.</text>
</comment>
<dbReference type="PROSITE" id="PS01048">
    <property type="entry name" value="RIBOSOMAL_S6"/>
    <property type="match status" value="1"/>
</dbReference>
<dbReference type="CDD" id="cd00473">
    <property type="entry name" value="bS6"/>
    <property type="match status" value="1"/>
</dbReference>
<keyword evidence="4 8" id="KW-0689">Ribosomal protein</keyword>
<gene>
    <name evidence="8 10" type="primary">rpsF</name>
    <name evidence="10" type="ORF">F2Q65_17130</name>
</gene>
<keyword evidence="11" id="KW-1185">Reference proteome</keyword>
<dbReference type="EMBL" id="VWXX01000040">
    <property type="protein sequence ID" value="KAA6182823.1"/>
    <property type="molecule type" value="Genomic_DNA"/>
</dbReference>
<evidence type="ECO:0000313" key="11">
    <source>
        <dbReference type="Proteomes" id="UP000322981"/>
    </source>
</evidence>
<dbReference type="Proteomes" id="UP000322981">
    <property type="component" value="Unassembled WGS sequence"/>
</dbReference>